<evidence type="ECO:0000313" key="1">
    <source>
        <dbReference type="EMBL" id="CAF0852153.1"/>
    </source>
</evidence>
<comment type="caution">
    <text evidence="2">The sequence shown here is derived from an EMBL/GenBank/DDBJ whole genome shotgun (WGS) entry which is preliminary data.</text>
</comment>
<protein>
    <submittedName>
        <fullName evidence="2">Uncharacterized protein</fullName>
    </submittedName>
</protein>
<dbReference type="AlphaFoldDB" id="A0A815LLS8"/>
<name>A0A815LLS8_9BILA</name>
<dbReference type="EMBL" id="CAJNOM010000384">
    <property type="protein sequence ID" value="CAF1407694.1"/>
    <property type="molecule type" value="Genomic_DNA"/>
</dbReference>
<gene>
    <name evidence="1" type="ORF">BJG266_LOCUS7901</name>
    <name evidence="2" type="ORF">QVE165_LOCUS37247</name>
</gene>
<dbReference type="EMBL" id="CAJNOI010000024">
    <property type="protein sequence ID" value="CAF0852153.1"/>
    <property type="molecule type" value="Genomic_DNA"/>
</dbReference>
<proteinExistence type="predicted"/>
<dbReference type="OrthoDB" id="10058652at2759"/>
<evidence type="ECO:0000313" key="2">
    <source>
        <dbReference type="EMBL" id="CAF1407694.1"/>
    </source>
</evidence>
<dbReference type="Proteomes" id="UP000663832">
    <property type="component" value="Unassembled WGS sequence"/>
</dbReference>
<evidence type="ECO:0000313" key="3">
    <source>
        <dbReference type="Proteomes" id="UP000663832"/>
    </source>
</evidence>
<organism evidence="2 3">
    <name type="scientific">Adineta steineri</name>
    <dbReference type="NCBI Taxonomy" id="433720"/>
    <lineage>
        <taxon>Eukaryota</taxon>
        <taxon>Metazoa</taxon>
        <taxon>Spiralia</taxon>
        <taxon>Gnathifera</taxon>
        <taxon>Rotifera</taxon>
        <taxon>Eurotatoria</taxon>
        <taxon>Bdelloidea</taxon>
        <taxon>Adinetida</taxon>
        <taxon>Adinetidae</taxon>
        <taxon>Adineta</taxon>
    </lineage>
</organism>
<accession>A0A815LLS8</accession>
<sequence>MNVTLNGSQFGDENIMANDLPFKSTLICVNSKGETIDLLQPYGVRTQMGRYVALVMDNIFMKEEITTITLE</sequence>
<reference evidence="2" key="1">
    <citation type="submission" date="2021-02" db="EMBL/GenBank/DDBJ databases">
        <authorList>
            <person name="Nowell W R."/>
        </authorList>
    </citation>
    <scope>NUCLEOTIDE SEQUENCE</scope>
</reference>
<dbReference type="Proteomes" id="UP000663877">
    <property type="component" value="Unassembled WGS sequence"/>
</dbReference>
<keyword evidence="3" id="KW-1185">Reference proteome</keyword>